<proteinExistence type="predicted"/>
<protein>
    <submittedName>
        <fullName evidence="3">C2H2-type domain-containing protein</fullName>
    </submittedName>
</protein>
<sequence length="123" mass="13970">MEVSNEHGYGSNIYEMNLIPGLVKKTTSNDPLPFFNIDSNKNIKNRSSLPPTKTSKQNNKTNKPVRYFISDSNPGGQDSTLSLADLRGFTSTWKTPVKCLICSRRFSHIWHLAFHLVILIKNF</sequence>
<dbReference type="WBParaSite" id="MhA1_Contig301.frz3.gene10">
    <property type="protein sequence ID" value="MhA1_Contig301.frz3.gene10"/>
    <property type="gene ID" value="MhA1_Contig301.frz3.gene10"/>
</dbReference>
<feature type="compositionally biased region" description="Polar residues" evidence="1">
    <location>
        <begin position="37"/>
        <end position="49"/>
    </location>
</feature>
<dbReference type="Proteomes" id="UP000095281">
    <property type="component" value="Unplaced"/>
</dbReference>
<accession>A0A1I8BKH1</accession>
<evidence type="ECO:0000313" key="2">
    <source>
        <dbReference type="Proteomes" id="UP000095281"/>
    </source>
</evidence>
<feature type="compositionally biased region" description="Low complexity" evidence="1">
    <location>
        <begin position="50"/>
        <end position="64"/>
    </location>
</feature>
<name>A0A1I8BKH1_MELHA</name>
<feature type="region of interest" description="Disordered" evidence="1">
    <location>
        <begin position="37"/>
        <end position="76"/>
    </location>
</feature>
<organism evidence="2 3">
    <name type="scientific">Meloidogyne hapla</name>
    <name type="common">Root-knot nematode worm</name>
    <dbReference type="NCBI Taxonomy" id="6305"/>
    <lineage>
        <taxon>Eukaryota</taxon>
        <taxon>Metazoa</taxon>
        <taxon>Ecdysozoa</taxon>
        <taxon>Nematoda</taxon>
        <taxon>Chromadorea</taxon>
        <taxon>Rhabditida</taxon>
        <taxon>Tylenchina</taxon>
        <taxon>Tylenchomorpha</taxon>
        <taxon>Tylenchoidea</taxon>
        <taxon>Meloidogynidae</taxon>
        <taxon>Meloidogyninae</taxon>
        <taxon>Meloidogyne</taxon>
    </lineage>
</organism>
<dbReference type="AlphaFoldDB" id="A0A1I8BKH1"/>
<reference evidence="3" key="1">
    <citation type="submission" date="2016-11" db="UniProtKB">
        <authorList>
            <consortium name="WormBaseParasite"/>
        </authorList>
    </citation>
    <scope>IDENTIFICATION</scope>
</reference>
<evidence type="ECO:0000313" key="3">
    <source>
        <dbReference type="WBParaSite" id="MhA1_Contig301.frz3.gene10"/>
    </source>
</evidence>
<evidence type="ECO:0000256" key="1">
    <source>
        <dbReference type="SAM" id="MobiDB-lite"/>
    </source>
</evidence>
<keyword evidence="2" id="KW-1185">Reference proteome</keyword>